<dbReference type="EMBL" id="NRSZ01000861">
    <property type="protein sequence ID" value="PNY24644.1"/>
    <property type="molecule type" value="Genomic_DNA"/>
</dbReference>
<accession>A0A2K3QAX5</accession>
<feature type="compositionally biased region" description="Basic and acidic residues" evidence="1">
    <location>
        <begin position="246"/>
        <end position="257"/>
    </location>
</feature>
<dbReference type="Proteomes" id="UP000236621">
    <property type="component" value="Unassembled WGS sequence"/>
</dbReference>
<evidence type="ECO:0000313" key="2">
    <source>
        <dbReference type="EMBL" id="PNY24644.1"/>
    </source>
</evidence>
<evidence type="ECO:0000313" key="3">
    <source>
        <dbReference type="Proteomes" id="UP000236621"/>
    </source>
</evidence>
<comment type="caution">
    <text evidence="2">The sequence shown here is derived from an EMBL/GenBank/DDBJ whole genome shotgun (WGS) entry which is preliminary data.</text>
</comment>
<evidence type="ECO:0000256" key="1">
    <source>
        <dbReference type="SAM" id="MobiDB-lite"/>
    </source>
</evidence>
<protein>
    <submittedName>
        <fullName evidence="2">Uncharacterized protein</fullName>
    </submittedName>
</protein>
<reference evidence="2 3" key="1">
    <citation type="submission" date="2017-08" db="EMBL/GenBank/DDBJ databases">
        <title>Harnessing the power of phylogenomics to disentangle the directionality and signatures of interkingdom host jumping in the parasitic fungal genus Tolypocladium.</title>
        <authorList>
            <person name="Quandt C.A."/>
            <person name="Patterson W."/>
            <person name="Spatafora J.W."/>
        </authorList>
    </citation>
    <scope>NUCLEOTIDE SEQUENCE [LARGE SCALE GENOMIC DNA]</scope>
    <source>
        <strain evidence="2 3">CBS 113982</strain>
    </source>
</reference>
<gene>
    <name evidence="2" type="ORF">TCAP_05419</name>
</gene>
<proteinExistence type="predicted"/>
<keyword evidence="3" id="KW-1185">Reference proteome</keyword>
<sequence length="313" mass="34617">GPPRPSIPAVVGGGAAGAVRLRPGQRRRRGLVLARDARRHHGCPLPSILPGRPMVHRAGKHPVEQRRGRRDHLHHILPDAAPRLRPVAGALVCHRRGTRDAQFARSPDLDIHRRPRVQAERHDGRHVLWLLELRVGLHKRPEHGADGGFVDVDAVWLRCRMGHADAGRRTDDDGQRPQSHRHRRLRPDGTLVRPLLPDRDAQRHRCRYASRRTAGLDGGRRLAVGRALHPVITPGGDAGQPRVGRARSDIPREEEARPVGPGRMPICIGRNPGRHGMQARHGGRCAAVYAPDGFWRLATCLTAFDGWGVGARA</sequence>
<organism evidence="2 3">
    <name type="scientific">Tolypocladium capitatum</name>
    <dbReference type="NCBI Taxonomy" id="45235"/>
    <lineage>
        <taxon>Eukaryota</taxon>
        <taxon>Fungi</taxon>
        <taxon>Dikarya</taxon>
        <taxon>Ascomycota</taxon>
        <taxon>Pezizomycotina</taxon>
        <taxon>Sordariomycetes</taxon>
        <taxon>Hypocreomycetidae</taxon>
        <taxon>Hypocreales</taxon>
        <taxon>Ophiocordycipitaceae</taxon>
        <taxon>Tolypocladium</taxon>
    </lineage>
</organism>
<feature type="region of interest" description="Disordered" evidence="1">
    <location>
        <begin position="165"/>
        <end position="194"/>
    </location>
</feature>
<name>A0A2K3QAX5_9HYPO</name>
<feature type="region of interest" description="Disordered" evidence="1">
    <location>
        <begin position="230"/>
        <end position="265"/>
    </location>
</feature>
<feature type="non-terminal residue" evidence="2">
    <location>
        <position position="1"/>
    </location>
</feature>
<dbReference type="AlphaFoldDB" id="A0A2K3QAX5"/>
<feature type="compositionally biased region" description="Basic and acidic residues" evidence="1">
    <location>
        <begin position="165"/>
        <end position="175"/>
    </location>
</feature>